<organism evidence="1 2">
    <name type="scientific">blood disease bacterium A2-HR MARDI</name>
    <dbReference type="NCBI Taxonomy" id="1944648"/>
    <lineage>
        <taxon>Bacteria</taxon>
        <taxon>Pseudomonadati</taxon>
        <taxon>Pseudomonadota</taxon>
        <taxon>Betaproteobacteria</taxon>
        <taxon>Burkholderiales</taxon>
        <taxon>Burkholderiaceae</taxon>
        <taxon>Ralstonia</taxon>
        <taxon>Ralstonia solanacearum species complex</taxon>
    </lineage>
</organism>
<proteinExistence type="predicted"/>
<name>A0A1U9VFH2_9RALS</name>
<reference evidence="1 2" key="1">
    <citation type="submission" date="2017-02" db="EMBL/GenBank/DDBJ databases">
        <title>Blood Disease Bacterium A2-HR MARDI.</title>
        <authorList>
            <person name="Badrun R."/>
            <person name="Abu Bakar N."/>
            <person name="Laboh R."/>
        </authorList>
    </citation>
    <scope>NUCLEOTIDE SEQUENCE [LARGE SCALE GENOMIC DNA]</scope>
    <source>
        <strain evidence="1 2">A2-HR MARDI</strain>
    </source>
</reference>
<dbReference type="AlphaFoldDB" id="A0A1U9VFH2"/>
<sequence length="79" mass="8235">MTGDAAVLAQRVAALEAELAIWHAAAVAENDYANARVPAGSLAEMALFQRLQSAIQQRAPLRMAAIEAANTHPGLRAAA</sequence>
<evidence type="ECO:0000313" key="2">
    <source>
        <dbReference type="Proteomes" id="UP000189628"/>
    </source>
</evidence>
<evidence type="ECO:0000313" key="1">
    <source>
        <dbReference type="EMBL" id="AQW28831.1"/>
    </source>
</evidence>
<dbReference type="RefSeq" id="WP_078221681.1">
    <property type="nucleotide sequence ID" value="NZ_CP019911.1"/>
</dbReference>
<dbReference type="Proteomes" id="UP000189628">
    <property type="component" value="Chromosome"/>
</dbReference>
<dbReference type="EMBL" id="CP019911">
    <property type="protein sequence ID" value="AQW28831.1"/>
    <property type="molecule type" value="Genomic_DNA"/>
</dbReference>
<accession>A0A1U9VFH2</accession>
<protein>
    <submittedName>
        <fullName evidence="1">Uncharacterized protein</fullName>
    </submittedName>
</protein>
<gene>
    <name evidence="1" type="ORF">B0B51_01560</name>
</gene>